<dbReference type="InterPro" id="IPR000522">
    <property type="entry name" value="ABC_transptr_permease_BtuC"/>
</dbReference>
<dbReference type="InterPro" id="IPR037294">
    <property type="entry name" value="ABC_BtuC-like"/>
</dbReference>
<gene>
    <name evidence="9" type="ORF">J2T15_003958</name>
</gene>
<evidence type="ECO:0000256" key="6">
    <source>
        <dbReference type="ARBA" id="ARBA00022989"/>
    </source>
</evidence>
<proteinExistence type="inferred from homology"/>
<evidence type="ECO:0000256" key="5">
    <source>
        <dbReference type="ARBA" id="ARBA00022692"/>
    </source>
</evidence>
<feature type="transmembrane region" description="Helical" evidence="8">
    <location>
        <begin position="315"/>
        <end position="335"/>
    </location>
</feature>
<feature type="transmembrane region" description="Helical" evidence="8">
    <location>
        <begin position="64"/>
        <end position="84"/>
    </location>
</feature>
<comment type="similarity">
    <text evidence="2">Belongs to the binding-protein-dependent transport system permease family. FecCD subfamily.</text>
</comment>
<evidence type="ECO:0000256" key="2">
    <source>
        <dbReference type="ARBA" id="ARBA00007935"/>
    </source>
</evidence>
<keyword evidence="7 8" id="KW-0472">Membrane</keyword>
<accession>A0ABT9U4D6</accession>
<evidence type="ECO:0000256" key="3">
    <source>
        <dbReference type="ARBA" id="ARBA00022448"/>
    </source>
</evidence>
<keyword evidence="6 8" id="KW-1133">Transmembrane helix</keyword>
<dbReference type="PANTHER" id="PTHR30472:SF64">
    <property type="entry name" value="IRON(3+)-HYDROXAMATE IMPORT SYSTEM PERMEASE PROTEIN FHUG"/>
    <property type="match status" value="1"/>
</dbReference>
<dbReference type="Proteomes" id="UP001229346">
    <property type="component" value="Unassembled WGS sequence"/>
</dbReference>
<keyword evidence="4" id="KW-1003">Cell membrane</keyword>
<evidence type="ECO:0000256" key="4">
    <source>
        <dbReference type="ARBA" id="ARBA00022475"/>
    </source>
</evidence>
<dbReference type="CDD" id="cd06550">
    <property type="entry name" value="TM_ABC_iron-siderophores_like"/>
    <property type="match status" value="1"/>
</dbReference>
<dbReference type="PANTHER" id="PTHR30472">
    <property type="entry name" value="FERRIC ENTEROBACTIN TRANSPORT SYSTEM PERMEASE PROTEIN"/>
    <property type="match status" value="1"/>
</dbReference>
<keyword evidence="3" id="KW-0813">Transport</keyword>
<evidence type="ECO:0000313" key="10">
    <source>
        <dbReference type="Proteomes" id="UP001229346"/>
    </source>
</evidence>
<name>A0ABT9U4D6_PAEHA</name>
<dbReference type="SUPFAM" id="SSF81345">
    <property type="entry name" value="ABC transporter involved in vitamin B12 uptake, BtuC"/>
    <property type="match status" value="1"/>
</dbReference>
<dbReference type="RefSeq" id="WP_307205872.1">
    <property type="nucleotide sequence ID" value="NZ_JAUSSU010000008.1"/>
</dbReference>
<sequence>MESLEKSRARRAVAASLYLILAAVGVVVFALNTGSIRLSPLEVLSTLLGNGTGEQELILFEYRLPRIIITALAGIGLGIAGAVLQGVSRNSLADPGILGLNAGAAFGLIVFVSFFRSMEGPTALLIPMFTFAGGVLTAILIFLLSYDRNRGISPIRLILVGIAIEAGIGAVTLFLSLRLDEDIYSFASRWLAGSVWGREWIHVGSLLPWIALLAPFIYSQSKKLDVFALGDELAAGIGSRVTRNRIVLLASAVALSCASVAMAGGIGFIGLVAPHIARRLAGPQHRYFLPIAGLVGLFVLVAADTIGRSVFQPVAIPAGVVVALVGGPYFLYLLFKTKF</sequence>
<protein>
    <submittedName>
        <fullName evidence="9">Iron complex transport system permease protein</fullName>
    </submittedName>
</protein>
<feature type="transmembrane region" description="Helical" evidence="8">
    <location>
        <begin position="12"/>
        <end position="31"/>
    </location>
</feature>
<evidence type="ECO:0000256" key="8">
    <source>
        <dbReference type="SAM" id="Phobius"/>
    </source>
</evidence>
<feature type="transmembrane region" description="Helical" evidence="8">
    <location>
        <begin position="96"/>
        <end position="118"/>
    </location>
</feature>
<organism evidence="9 10">
    <name type="scientific">Paenibacillus harenae</name>
    <dbReference type="NCBI Taxonomy" id="306543"/>
    <lineage>
        <taxon>Bacteria</taxon>
        <taxon>Bacillati</taxon>
        <taxon>Bacillota</taxon>
        <taxon>Bacilli</taxon>
        <taxon>Bacillales</taxon>
        <taxon>Paenibacillaceae</taxon>
        <taxon>Paenibacillus</taxon>
    </lineage>
</organism>
<dbReference type="Pfam" id="PF01032">
    <property type="entry name" value="FecCD"/>
    <property type="match status" value="1"/>
</dbReference>
<dbReference type="Gene3D" id="1.10.3470.10">
    <property type="entry name" value="ABC transporter involved in vitamin B12 uptake, BtuC"/>
    <property type="match status" value="1"/>
</dbReference>
<keyword evidence="10" id="KW-1185">Reference proteome</keyword>
<feature type="transmembrane region" description="Helical" evidence="8">
    <location>
        <begin position="124"/>
        <end position="145"/>
    </location>
</feature>
<evidence type="ECO:0000256" key="7">
    <source>
        <dbReference type="ARBA" id="ARBA00023136"/>
    </source>
</evidence>
<evidence type="ECO:0000313" key="9">
    <source>
        <dbReference type="EMBL" id="MDQ0114502.1"/>
    </source>
</evidence>
<comment type="subcellular location">
    <subcellularLocation>
        <location evidence="1">Cell membrane</location>
        <topology evidence="1">Multi-pass membrane protein</topology>
    </subcellularLocation>
</comment>
<feature type="transmembrane region" description="Helical" evidence="8">
    <location>
        <begin position="199"/>
        <end position="218"/>
    </location>
</feature>
<feature type="transmembrane region" description="Helical" evidence="8">
    <location>
        <begin position="285"/>
        <end position="303"/>
    </location>
</feature>
<feature type="transmembrane region" description="Helical" evidence="8">
    <location>
        <begin position="157"/>
        <end position="179"/>
    </location>
</feature>
<dbReference type="EMBL" id="JAUSSU010000008">
    <property type="protein sequence ID" value="MDQ0114502.1"/>
    <property type="molecule type" value="Genomic_DNA"/>
</dbReference>
<reference evidence="9 10" key="1">
    <citation type="submission" date="2023-07" db="EMBL/GenBank/DDBJ databases">
        <title>Sorghum-associated microbial communities from plants grown in Nebraska, USA.</title>
        <authorList>
            <person name="Schachtman D."/>
        </authorList>
    </citation>
    <scope>NUCLEOTIDE SEQUENCE [LARGE SCALE GENOMIC DNA]</scope>
    <source>
        <strain evidence="9 10">CC482</strain>
    </source>
</reference>
<keyword evidence="5 8" id="KW-0812">Transmembrane</keyword>
<comment type="caution">
    <text evidence="9">The sequence shown here is derived from an EMBL/GenBank/DDBJ whole genome shotgun (WGS) entry which is preliminary data.</text>
</comment>
<evidence type="ECO:0000256" key="1">
    <source>
        <dbReference type="ARBA" id="ARBA00004651"/>
    </source>
</evidence>
<feature type="transmembrane region" description="Helical" evidence="8">
    <location>
        <begin position="246"/>
        <end position="273"/>
    </location>
</feature>